<dbReference type="InterPro" id="IPR000292">
    <property type="entry name" value="For/NO2_transpt"/>
</dbReference>
<evidence type="ECO:0000256" key="5">
    <source>
        <dbReference type="SAM" id="Phobius"/>
    </source>
</evidence>
<accession>S0PCF8</accession>
<proteinExistence type="predicted"/>
<dbReference type="OrthoDB" id="9786493at2"/>
<dbReference type="eggNOG" id="COG2116">
    <property type="taxonomic scope" value="Bacteria"/>
</dbReference>
<keyword evidence="7" id="KW-1185">Reference proteome</keyword>
<dbReference type="InterPro" id="IPR023271">
    <property type="entry name" value="Aquaporin-like"/>
</dbReference>
<comment type="subcellular location">
    <subcellularLocation>
        <location evidence="1">Membrane</location>
        <topology evidence="1">Multi-pass membrane protein</topology>
    </subcellularLocation>
</comment>
<dbReference type="EMBL" id="ASWO01000003">
    <property type="protein sequence ID" value="EOT86333.1"/>
    <property type="molecule type" value="Genomic_DNA"/>
</dbReference>
<evidence type="ECO:0000256" key="3">
    <source>
        <dbReference type="ARBA" id="ARBA00022989"/>
    </source>
</evidence>
<reference evidence="6 7" key="1">
    <citation type="submission" date="2013-03" db="EMBL/GenBank/DDBJ databases">
        <title>The Genome Sequence of Enterococcus sulfureus ATCC_49903 (PacBio/Illumina hybrid assembly).</title>
        <authorList>
            <consortium name="The Broad Institute Genomics Platform"/>
            <consortium name="The Broad Institute Genome Sequencing Center for Infectious Disease"/>
            <person name="Earl A."/>
            <person name="Russ C."/>
            <person name="Gilmore M."/>
            <person name="Surin D."/>
            <person name="Walker B."/>
            <person name="Young S."/>
            <person name="Zeng Q."/>
            <person name="Gargeya S."/>
            <person name="Fitzgerald M."/>
            <person name="Haas B."/>
            <person name="Abouelleil A."/>
            <person name="Allen A.W."/>
            <person name="Alvarado L."/>
            <person name="Arachchi H.M."/>
            <person name="Berlin A.M."/>
            <person name="Chapman S.B."/>
            <person name="Gainer-Dewar J."/>
            <person name="Goldberg J."/>
            <person name="Griggs A."/>
            <person name="Gujja S."/>
            <person name="Hansen M."/>
            <person name="Howarth C."/>
            <person name="Imamovic A."/>
            <person name="Ireland A."/>
            <person name="Larimer J."/>
            <person name="McCowan C."/>
            <person name="Murphy C."/>
            <person name="Pearson M."/>
            <person name="Poon T.W."/>
            <person name="Priest M."/>
            <person name="Roberts A."/>
            <person name="Saif S."/>
            <person name="Shea T."/>
            <person name="Sisk P."/>
            <person name="Sykes S."/>
            <person name="Wortman J."/>
            <person name="Nusbaum C."/>
            <person name="Birren B."/>
        </authorList>
    </citation>
    <scope>NUCLEOTIDE SEQUENCE [LARGE SCALE GENOMIC DNA]</scope>
    <source>
        <strain evidence="6 7">ATCC 49903</strain>
    </source>
</reference>
<evidence type="ECO:0000256" key="1">
    <source>
        <dbReference type="ARBA" id="ARBA00004141"/>
    </source>
</evidence>
<dbReference type="Proteomes" id="UP000015961">
    <property type="component" value="Unassembled WGS sequence"/>
</dbReference>
<name>S0PCF8_9ENTE</name>
<sequence length="265" mass="29288">MNPISPLFEKIDLSIEKKMDLIEHSYLRYAVRAMLACLFLTLGTGIAFAVAIKAEHLAPGSGKFFYAFMFSWSLVMILYMNAELGTSNMLYMTVGVYRKRIGIGNAAKILFSCILFNLIGGVIFAYLMSLTGPFLDMHANQYLIDSISSKLDKPTLQILVEAMFANIVVNIAVLASMRMKDDAGKVMAIVFIIFIFAFLGYEHVIANFPAFSLAFFISKGTMASMTVGSVAHNLIFAFIGNYIGGGLVMGLVYAWLNNSKSRYVD</sequence>
<feature type="transmembrane region" description="Helical" evidence="5">
    <location>
        <begin position="186"/>
        <end position="214"/>
    </location>
</feature>
<dbReference type="GO" id="GO:0015499">
    <property type="term" value="F:formate transmembrane transporter activity"/>
    <property type="evidence" value="ECO:0007669"/>
    <property type="project" value="TreeGrafter"/>
</dbReference>
<protein>
    <submittedName>
        <fullName evidence="6">Formate/nitrite transporter</fullName>
    </submittedName>
</protein>
<dbReference type="RefSeq" id="WP_016185942.1">
    <property type="nucleotide sequence ID" value="NZ_ASWO01000003.1"/>
</dbReference>
<feature type="transmembrane region" description="Helical" evidence="5">
    <location>
        <begin position="64"/>
        <end position="82"/>
    </location>
</feature>
<keyword evidence="3 5" id="KW-1133">Transmembrane helix</keyword>
<feature type="transmembrane region" description="Helical" evidence="5">
    <location>
        <begin position="234"/>
        <end position="256"/>
    </location>
</feature>
<keyword evidence="2 5" id="KW-0812">Transmembrane</keyword>
<dbReference type="PATRIC" id="fig|1140003.3.peg.1447"/>
<dbReference type="PANTHER" id="PTHR30520:SF8">
    <property type="entry name" value="NITRITE TRANSPORTER NIRC"/>
    <property type="match status" value="1"/>
</dbReference>
<organism evidence="6 7">
    <name type="scientific">Enterococcus sulfureus ATCC 49903</name>
    <dbReference type="NCBI Taxonomy" id="1140003"/>
    <lineage>
        <taxon>Bacteria</taxon>
        <taxon>Bacillati</taxon>
        <taxon>Bacillota</taxon>
        <taxon>Bacilli</taxon>
        <taxon>Lactobacillales</taxon>
        <taxon>Enterococcaceae</taxon>
        <taxon>Enterococcus</taxon>
    </lineage>
</organism>
<dbReference type="AlphaFoldDB" id="S0PCF8"/>
<comment type="caution">
    <text evidence="6">The sequence shown here is derived from an EMBL/GenBank/DDBJ whole genome shotgun (WGS) entry which is preliminary data.</text>
</comment>
<evidence type="ECO:0000256" key="2">
    <source>
        <dbReference type="ARBA" id="ARBA00022692"/>
    </source>
</evidence>
<keyword evidence="4 5" id="KW-0472">Membrane</keyword>
<dbReference type="STRING" id="1140003.OMY_01501"/>
<dbReference type="GO" id="GO:0005886">
    <property type="term" value="C:plasma membrane"/>
    <property type="evidence" value="ECO:0007669"/>
    <property type="project" value="TreeGrafter"/>
</dbReference>
<dbReference type="Pfam" id="PF01226">
    <property type="entry name" value="Form_Nir_trans"/>
    <property type="match status" value="1"/>
</dbReference>
<dbReference type="Gene3D" id="1.20.1080.10">
    <property type="entry name" value="Glycerol uptake facilitator protein"/>
    <property type="match status" value="1"/>
</dbReference>
<dbReference type="PANTHER" id="PTHR30520">
    <property type="entry name" value="FORMATE TRANSPORTER-RELATED"/>
    <property type="match status" value="1"/>
</dbReference>
<evidence type="ECO:0000313" key="7">
    <source>
        <dbReference type="Proteomes" id="UP000015961"/>
    </source>
</evidence>
<feature type="transmembrane region" description="Helical" evidence="5">
    <location>
        <begin position="29"/>
        <end position="52"/>
    </location>
</feature>
<gene>
    <name evidence="6" type="ORF">I573_01088</name>
</gene>
<feature type="transmembrane region" description="Helical" evidence="5">
    <location>
        <begin position="109"/>
        <end position="135"/>
    </location>
</feature>
<evidence type="ECO:0000256" key="4">
    <source>
        <dbReference type="ARBA" id="ARBA00023136"/>
    </source>
</evidence>
<feature type="transmembrane region" description="Helical" evidence="5">
    <location>
        <begin position="155"/>
        <end position="174"/>
    </location>
</feature>
<evidence type="ECO:0000313" key="6">
    <source>
        <dbReference type="EMBL" id="EOT86333.1"/>
    </source>
</evidence>